<feature type="chain" id="PRO_5046859036" description="DUF3575 domain-containing protein" evidence="1">
    <location>
        <begin position="19"/>
        <end position="194"/>
    </location>
</feature>
<dbReference type="EMBL" id="JAHWYN010000001">
    <property type="protein sequence ID" value="MBW4359159.1"/>
    <property type="molecule type" value="Genomic_DNA"/>
</dbReference>
<comment type="caution">
    <text evidence="2">The sequence shown here is derived from an EMBL/GenBank/DDBJ whole genome shotgun (WGS) entry which is preliminary data.</text>
</comment>
<evidence type="ECO:0000313" key="2">
    <source>
        <dbReference type="EMBL" id="MBW4359159.1"/>
    </source>
</evidence>
<reference evidence="2 3" key="1">
    <citation type="submission" date="2021-07" db="EMBL/GenBank/DDBJ databases">
        <title>Flavobacterium sp. nov. isolated from sediment on the Taihu Lake.</title>
        <authorList>
            <person name="Qu J.-H."/>
        </authorList>
    </citation>
    <scope>NUCLEOTIDE SEQUENCE [LARGE SCALE GENOMIC DNA]</scope>
    <source>
        <strain evidence="2 3">NAS39</strain>
    </source>
</reference>
<dbReference type="Proteomes" id="UP000812031">
    <property type="component" value="Unassembled WGS sequence"/>
</dbReference>
<keyword evidence="1" id="KW-0732">Signal</keyword>
<gene>
    <name evidence="2" type="ORF">KZH69_01550</name>
</gene>
<proteinExistence type="predicted"/>
<sequence>MKNYLVLGLFLISFLAKAQESEKVSVEKNLNSIQAGLVSLSFRNETRLERKITLRSEIGLSTGSSTVKYPDGTTEASFLIVPYINIEPRWYYGLDRRSRLNKNTINNGSNYFSLLTTYVPSRMALVNTKDFEVAPFIAIIPEYGIRRTSIRKHFYSECSAGIGYRHNFFDKSYNYTIDENEVIIDVQFKFGYIF</sequence>
<evidence type="ECO:0000256" key="1">
    <source>
        <dbReference type="SAM" id="SignalP"/>
    </source>
</evidence>
<feature type="signal peptide" evidence="1">
    <location>
        <begin position="1"/>
        <end position="18"/>
    </location>
</feature>
<accession>A0ABS6XR94</accession>
<keyword evidence="3" id="KW-1185">Reference proteome</keyword>
<dbReference type="RefSeq" id="WP_219315698.1">
    <property type="nucleotide sequence ID" value="NZ_JAHWYN010000001.1"/>
</dbReference>
<evidence type="ECO:0000313" key="3">
    <source>
        <dbReference type="Proteomes" id="UP000812031"/>
    </source>
</evidence>
<protein>
    <recommendedName>
        <fullName evidence="4">DUF3575 domain-containing protein</fullName>
    </recommendedName>
</protein>
<evidence type="ECO:0008006" key="4">
    <source>
        <dbReference type="Google" id="ProtNLM"/>
    </source>
</evidence>
<name>A0ABS6XR94_9FLAO</name>
<organism evidence="2 3">
    <name type="scientific">Flavobacterium taihuense</name>
    <dbReference type="NCBI Taxonomy" id="2857508"/>
    <lineage>
        <taxon>Bacteria</taxon>
        <taxon>Pseudomonadati</taxon>
        <taxon>Bacteroidota</taxon>
        <taxon>Flavobacteriia</taxon>
        <taxon>Flavobacteriales</taxon>
        <taxon>Flavobacteriaceae</taxon>
        <taxon>Flavobacterium</taxon>
    </lineage>
</organism>